<organism evidence="2 3">
    <name type="scientific">Hirsutella minnesotensis 3608</name>
    <dbReference type="NCBI Taxonomy" id="1043627"/>
    <lineage>
        <taxon>Eukaryota</taxon>
        <taxon>Fungi</taxon>
        <taxon>Dikarya</taxon>
        <taxon>Ascomycota</taxon>
        <taxon>Pezizomycotina</taxon>
        <taxon>Sordariomycetes</taxon>
        <taxon>Hypocreomycetidae</taxon>
        <taxon>Hypocreales</taxon>
        <taxon>Ophiocordycipitaceae</taxon>
        <taxon>Hirsutella</taxon>
    </lineage>
</organism>
<evidence type="ECO:0000313" key="2">
    <source>
        <dbReference type="EMBL" id="KJZ73321.1"/>
    </source>
</evidence>
<gene>
    <name evidence="2" type="ORF">HIM_07325</name>
</gene>
<feature type="region of interest" description="Disordered" evidence="1">
    <location>
        <begin position="150"/>
        <end position="176"/>
    </location>
</feature>
<dbReference type="Gene3D" id="3.30.70.330">
    <property type="match status" value="1"/>
</dbReference>
<evidence type="ECO:0000256" key="1">
    <source>
        <dbReference type="SAM" id="MobiDB-lite"/>
    </source>
</evidence>
<keyword evidence="3" id="KW-1185">Reference proteome</keyword>
<accession>A0A0F7ZI07</accession>
<dbReference type="SUPFAM" id="SSF54928">
    <property type="entry name" value="RNA-binding domain, RBD"/>
    <property type="match status" value="1"/>
</dbReference>
<dbReference type="AlphaFoldDB" id="A0A0F7ZI07"/>
<dbReference type="GO" id="GO:0003676">
    <property type="term" value="F:nucleic acid binding"/>
    <property type="evidence" value="ECO:0007669"/>
    <property type="project" value="InterPro"/>
</dbReference>
<reference evidence="2 3" key="1">
    <citation type="journal article" date="2014" name="Genome Biol. Evol.">
        <title>Comparative genomics and transcriptomics analyses reveal divergent lifestyle features of nematode endoparasitic fungus Hirsutella minnesotensis.</title>
        <authorList>
            <person name="Lai Y."/>
            <person name="Liu K."/>
            <person name="Zhang X."/>
            <person name="Zhang X."/>
            <person name="Li K."/>
            <person name="Wang N."/>
            <person name="Shu C."/>
            <person name="Wu Y."/>
            <person name="Wang C."/>
            <person name="Bushley K.E."/>
            <person name="Xiang M."/>
            <person name="Liu X."/>
        </authorList>
    </citation>
    <scope>NUCLEOTIDE SEQUENCE [LARGE SCALE GENOMIC DNA]</scope>
    <source>
        <strain evidence="2 3">3608</strain>
    </source>
</reference>
<feature type="region of interest" description="Disordered" evidence="1">
    <location>
        <begin position="248"/>
        <end position="270"/>
    </location>
</feature>
<sequence length="515" mass="56933">MYPSPGAGGSPENFNHQAFSGHGFQAGTSAFTATRRHSPTELSAPSPARLTPSPHCSPEPSPEVQGLDIGTSTEARPLYPRLLQSQIGTYRHDRAFPASYPDSWDVAGGVSLINMSPDMDISDPRWGLNRRDPASGVTRPNLLQRLQIVTNKDGDDDPDRRSNLSGPSPFTREPSFDRVLHTATTVPGFWPIAFTNPPVEANVQRLGNDRFFASGPPRPGPSGRDTDGPFETLQMFNALPSVRETQEPRENRQIHVPPKHTQTSPTGGFLPMMAVAEPERRRYSLAAMQMNASDAAKFSTRYHGMHTDSNASADHLAPSQNCALWLTNLPADIDYSELLGAIRNVGRIWCTYINLPDNIKHHTAAAKVVFFTPEGAQKLLSESWTKTIVIRGHRVRASHNRIKYDKNAVVGKASRVLLITGTDSFVNPENLREWFKERFVFQEDRIIVLIKAGGRAVCEFRFGSYRCQAQMGKMALEKDRPEGLEKVEFGEDPCEVGENMASYGTAAERIQGKGL</sequence>
<name>A0A0F7ZI07_9HYPO</name>
<proteinExistence type="predicted"/>
<dbReference type="Proteomes" id="UP000054481">
    <property type="component" value="Unassembled WGS sequence"/>
</dbReference>
<evidence type="ECO:0008006" key="4">
    <source>
        <dbReference type="Google" id="ProtNLM"/>
    </source>
</evidence>
<feature type="region of interest" description="Disordered" evidence="1">
    <location>
        <begin position="1"/>
        <end position="68"/>
    </location>
</feature>
<evidence type="ECO:0000313" key="3">
    <source>
        <dbReference type="Proteomes" id="UP000054481"/>
    </source>
</evidence>
<dbReference type="InterPro" id="IPR035979">
    <property type="entry name" value="RBD_domain_sf"/>
</dbReference>
<dbReference type="InterPro" id="IPR012677">
    <property type="entry name" value="Nucleotide-bd_a/b_plait_sf"/>
</dbReference>
<dbReference type="EMBL" id="KQ030536">
    <property type="protein sequence ID" value="KJZ73321.1"/>
    <property type="molecule type" value="Genomic_DNA"/>
</dbReference>
<protein>
    <recommendedName>
        <fullName evidence="4">RRM domain-containing protein</fullName>
    </recommendedName>
</protein>
<dbReference type="OrthoDB" id="3508416at2759"/>